<dbReference type="SMART" id="SM00345">
    <property type="entry name" value="HTH_GNTR"/>
    <property type="match status" value="1"/>
</dbReference>
<evidence type="ECO:0000313" key="6">
    <source>
        <dbReference type="Proteomes" id="UP000315103"/>
    </source>
</evidence>
<keyword evidence="1" id="KW-0805">Transcription regulation</keyword>
<gene>
    <name evidence="5" type="ORF">FO441_09780</name>
</gene>
<feature type="domain" description="HTH gntR-type" evidence="4">
    <location>
        <begin position="20"/>
        <end position="88"/>
    </location>
</feature>
<sequence>MPGPEKYWRQQNWMKPIKKENLSQLIFNDIAESIKSGEYGIGDKLPSENQLAKYYDVSRVPVREAISKLASWGYVESNQGKGSFVKNSMITDEMMQFTFDGFDTKELFDLLEMRTVIEVQSASMAAIRRSDEDLLKIEAALNDFRKITVDQKAIGVKADYDFHEAIVLATGNAFMIQTFSNLQNIHQNALEFSLKLNVGRPAKREQVFSEHENIFDAIRNQDSLRAEESMKAHLYNMRRKLGDERV</sequence>
<dbReference type="PANTHER" id="PTHR43537:SF5">
    <property type="entry name" value="UXU OPERON TRANSCRIPTIONAL REGULATOR"/>
    <property type="match status" value="1"/>
</dbReference>
<dbReference type="InterPro" id="IPR000524">
    <property type="entry name" value="Tscrpt_reg_HTH_GntR"/>
</dbReference>
<dbReference type="OrthoDB" id="9782299at2"/>
<keyword evidence="2" id="KW-0238">DNA-binding</keyword>
<keyword evidence="3" id="KW-0804">Transcription</keyword>
<dbReference type="Pfam" id="PF00392">
    <property type="entry name" value="GntR"/>
    <property type="match status" value="1"/>
</dbReference>
<organism evidence="5 6">
    <name type="scientific">Salinicoccus cyprini</name>
    <dbReference type="NCBI Taxonomy" id="2493691"/>
    <lineage>
        <taxon>Bacteria</taxon>
        <taxon>Bacillati</taxon>
        <taxon>Bacillota</taxon>
        <taxon>Bacilli</taxon>
        <taxon>Bacillales</taxon>
        <taxon>Staphylococcaceae</taxon>
        <taxon>Salinicoccus</taxon>
    </lineage>
</organism>
<dbReference type="SUPFAM" id="SSF46785">
    <property type="entry name" value="Winged helix' DNA-binding domain"/>
    <property type="match status" value="1"/>
</dbReference>
<evidence type="ECO:0000256" key="1">
    <source>
        <dbReference type="ARBA" id="ARBA00023015"/>
    </source>
</evidence>
<dbReference type="InterPro" id="IPR036388">
    <property type="entry name" value="WH-like_DNA-bd_sf"/>
</dbReference>
<name>A0A558ASS9_9STAP</name>
<dbReference type="GO" id="GO:0003677">
    <property type="term" value="F:DNA binding"/>
    <property type="evidence" value="ECO:0007669"/>
    <property type="project" value="UniProtKB-KW"/>
</dbReference>
<evidence type="ECO:0000313" key="5">
    <source>
        <dbReference type="EMBL" id="TVT27323.1"/>
    </source>
</evidence>
<dbReference type="InterPro" id="IPR036390">
    <property type="entry name" value="WH_DNA-bd_sf"/>
</dbReference>
<dbReference type="PANTHER" id="PTHR43537">
    <property type="entry name" value="TRANSCRIPTIONAL REGULATOR, GNTR FAMILY"/>
    <property type="match status" value="1"/>
</dbReference>
<accession>A0A558ASS9</accession>
<dbReference type="Pfam" id="PF07729">
    <property type="entry name" value="FCD"/>
    <property type="match status" value="1"/>
</dbReference>
<dbReference type="AlphaFoldDB" id="A0A558ASS9"/>
<dbReference type="EMBL" id="VMSJ01000004">
    <property type="protein sequence ID" value="TVT27323.1"/>
    <property type="molecule type" value="Genomic_DNA"/>
</dbReference>
<evidence type="ECO:0000259" key="4">
    <source>
        <dbReference type="PROSITE" id="PS50949"/>
    </source>
</evidence>
<dbReference type="SMART" id="SM00895">
    <property type="entry name" value="FCD"/>
    <property type="match status" value="1"/>
</dbReference>
<dbReference type="Proteomes" id="UP000315103">
    <property type="component" value="Unassembled WGS sequence"/>
</dbReference>
<keyword evidence="6" id="KW-1185">Reference proteome</keyword>
<protein>
    <submittedName>
        <fullName evidence="5">FadR family transcriptional regulator</fullName>
    </submittedName>
</protein>
<dbReference type="GO" id="GO:0003700">
    <property type="term" value="F:DNA-binding transcription factor activity"/>
    <property type="evidence" value="ECO:0007669"/>
    <property type="project" value="InterPro"/>
</dbReference>
<reference evidence="5 6" key="1">
    <citation type="submission" date="2019-07" db="EMBL/GenBank/DDBJ databases">
        <title>Salinicoccus cyprini sp. nov., isolated from gastro-intestinal tract of mirror carp, Cyprinus carpio var. specularis, collected from Gobind Sagar Reservoir, Himachal Pradesh, India.</title>
        <authorList>
            <person name="Talwar C."/>
            <person name="Singh A.K."/>
            <person name="Lal R."/>
            <person name="Negi R.K."/>
        </authorList>
    </citation>
    <scope>NUCLEOTIDE SEQUENCE [LARGE SCALE GENOMIC DNA]</scope>
    <source>
        <strain evidence="5 6">CT19</strain>
    </source>
</reference>
<dbReference type="CDD" id="cd07377">
    <property type="entry name" value="WHTH_GntR"/>
    <property type="match status" value="1"/>
</dbReference>
<proteinExistence type="predicted"/>
<dbReference type="PRINTS" id="PR00035">
    <property type="entry name" value="HTHGNTR"/>
</dbReference>
<dbReference type="InterPro" id="IPR008920">
    <property type="entry name" value="TF_FadR/GntR_C"/>
</dbReference>
<dbReference type="InterPro" id="IPR011711">
    <property type="entry name" value="GntR_C"/>
</dbReference>
<comment type="caution">
    <text evidence="5">The sequence shown here is derived from an EMBL/GenBank/DDBJ whole genome shotgun (WGS) entry which is preliminary data.</text>
</comment>
<evidence type="ECO:0000256" key="2">
    <source>
        <dbReference type="ARBA" id="ARBA00023125"/>
    </source>
</evidence>
<dbReference type="Gene3D" id="1.20.120.530">
    <property type="entry name" value="GntR ligand-binding domain-like"/>
    <property type="match status" value="1"/>
</dbReference>
<dbReference type="Gene3D" id="1.10.10.10">
    <property type="entry name" value="Winged helix-like DNA-binding domain superfamily/Winged helix DNA-binding domain"/>
    <property type="match status" value="1"/>
</dbReference>
<dbReference type="PROSITE" id="PS50949">
    <property type="entry name" value="HTH_GNTR"/>
    <property type="match status" value="1"/>
</dbReference>
<dbReference type="SUPFAM" id="SSF48008">
    <property type="entry name" value="GntR ligand-binding domain-like"/>
    <property type="match status" value="1"/>
</dbReference>
<evidence type="ECO:0000256" key="3">
    <source>
        <dbReference type="ARBA" id="ARBA00023163"/>
    </source>
</evidence>